<keyword evidence="4" id="KW-0238">DNA-binding</keyword>
<evidence type="ECO:0000259" key="7">
    <source>
        <dbReference type="PROSITE" id="PS50090"/>
    </source>
</evidence>
<evidence type="ECO:0000313" key="9">
    <source>
        <dbReference type="EMBL" id="AIT52289.1"/>
    </source>
</evidence>
<reference evidence="9" key="2">
    <citation type="submission" date="2014-06" db="EMBL/GenBank/DDBJ databases">
        <title>Genome-wide analysis of the MYB gene family in physic nut (Jatropha curcas L.).</title>
        <authorList>
            <person name="Zhou C."/>
            <person name="Wu P."/>
            <person name="Chen Y."/>
            <person name="Li M."/>
            <person name="Jiang H."/>
            <person name="Wu G."/>
        </authorList>
    </citation>
    <scope>NUCLEOTIDE SEQUENCE</scope>
</reference>
<evidence type="ECO:0000256" key="6">
    <source>
        <dbReference type="ARBA" id="ARBA00023242"/>
    </source>
</evidence>
<dbReference type="OrthoDB" id="2143914at2759"/>
<dbReference type="EMBL" id="KK915662">
    <property type="protein sequence ID" value="KDP20862.1"/>
    <property type="molecule type" value="Genomic_DNA"/>
</dbReference>
<comment type="subcellular location">
    <subcellularLocation>
        <location evidence="1">Nucleus</location>
    </subcellularLocation>
</comment>
<dbReference type="InterPro" id="IPR051953">
    <property type="entry name" value="Plant_SW-associated_TFs"/>
</dbReference>
<feature type="domain" description="HTH myb-type" evidence="8">
    <location>
        <begin position="8"/>
        <end position="60"/>
    </location>
</feature>
<keyword evidence="3" id="KW-0805">Transcription regulation</keyword>
<dbReference type="Gene3D" id="1.10.10.60">
    <property type="entry name" value="Homeodomain-like"/>
    <property type="match status" value="2"/>
</dbReference>
<dbReference type="KEGG" id="jcu:105650129"/>
<dbReference type="CDD" id="cd00167">
    <property type="entry name" value="SANT"/>
    <property type="match status" value="2"/>
</dbReference>
<accession>A0A067JAR8</accession>
<dbReference type="GO" id="GO:0003677">
    <property type="term" value="F:DNA binding"/>
    <property type="evidence" value="ECO:0007669"/>
    <property type="project" value="UniProtKB-KW"/>
</dbReference>
<evidence type="ECO:0000256" key="4">
    <source>
        <dbReference type="ARBA" id="ARBA00023125"/>
    </source>
</evidence>
<sequence>MSAVFYDKRPLRKGIWSIEEDEKLVAYIKRFGIWNWNEMPKAAGLARSGKSCRLRWMNYLRPNIKHGNFSKEEEDTIFKLHKTLGNRWSAIAAELPGRTDNGIKNYWNSYLRKRLINNTATDQFQTHGPKPKKRIKYFSDHNYSSAACTINRKPLVADLESSNKENTNSSSSSIQLVSEVDTTKALVSDNDYSLPATEENRIELCGELQTLCTEEGYQIWHEEATYNYHLNDLLENPHFWFEDFQISEEIQYLLDQPYCSMEGFGVWW</sequence>
<feature type="domain" description="Myb-like" evidence="7">
    <location>
        <begin position="8"/>
        <end position="60"/>
    </location>
</feature>
<feature type="domain" description="Myb-like" evidence="7">
    <location>
        <begin position="61"/>
        <end position="111"/>
    </location>
</feature>
<dbReference type="FunFam" id="1.10.10.60:FF:000001">
    <property type="entry name" value="MYB-related transcription factor"/>
    <property type="match status" value="1"/>
</dbReference>
<dbReference type="EMBL" id="KM034709">
    <property type="protein sequence ID" value="AIT52289.1"/>
    <property type="molecule type" value="Genomic_DNA"/>
</dbReference>
<evidence type="ECO:0000256" key="5">
    <source>
        <dbReference type="ARBA" id="ARBA00023163"/>
    </source>
</evidence>
<dbReference type="PROSITE" id="PS51294">
    <property type="entry name" value="HTH_MYB"/>
    <property type="match status" value="2"/>
</dbReference>
<organism evidence="10 11">
    <name type="scientific">Jatropha curcas</name>
    <name type="common">Barbados nut</name>
    <dbReference type="NCBI Taxonomy" id="180498"/>
    <lineage>
        <taxon>Eukaryota</taxon>
        <taxon>Viridiplantae</taxon>
        <taxon>Streptophyta</taxon>
        <taxon>Embryophyta</taxon>
        <taxon>Tracheophyta</taxon>
        <taxon>Spermatophyta</taxon>
        <taxon>Magnoliopsida</taxon>
        <taxon>eudicotyledons</taxon>
        <taxon>Gunneridae</taxon>
        <taxon>Pentapetalae</taxon>
        <taxon>rosids</taxon>
        <taxon>fabids</taxon>
        <taxon>Malpighiales</taxon>
        <taxon>Euphorbiaceae</taxon>
        <taxon>Crotonoideae</taxon>
        <taxon>Jatropheae</taxon>
        <taxon>Jatropha</taxon>
    </lineage>
</organism>
<evidence type="ECO:0000313" key="10">
    <source>
        <dbReference type="EMBL" id="KDP20862.1"/>
    </source>
</evidence>
<reference evidence="10 11" key="1">
    <citation type="journal article" date="2014" name="PLoS ONE">
        <title>Global Analysis of Gene Expression Profiles in Physic Nut (Jatropha curcas L.) Seedlings Exposed to Salt Stress.</title>
        <authorList>
            <person name="Zhang L."/>
            <person name="Zhang C."/>
            <person name="Wu P."/>
            <person name="Chen Y."/>
            <person name="Li M."/>
            <person name="Jiang H."/>
            <person name="Wu G."/>
        </authorList>
    </citation>
    <scope>NUCLEOTIDE SEQUENCE [LARGE SCALE GENOMIC DNA]</scope>
    <source>
        <strain evidence="11">cv. GZQX0401</strain>
        <tissue evidence="10">Young leaves</tissue>
    </source>
</reference>
<dbReference type="GO" id="GO:0005634">
    <property type="term" value="C:nucleus"/>
    <property type="evidence" value="ECO:0007669"/>
    <property type="project" value="UniProtKB-SubCell"/>
</dbReference>
<dbReference type="Proteomes" id="UP000027138">
    <property type="component" value="Unassembled WGS sequence"/>
</dbReference>
<protein>
    <submittedName>
        <fullName evidence="9">MYB family protein</fullName>
    </submittedName>
</protein>
<keyword evidence="2" id="KW-0677">Repeat</keyword>
<dbReference type="SMART" id="SM00717">
    <property type="entry name" value="SANT"/>
    <property type="match status" value="2"/>
</dbReference>
<evidence type="ECO:0000256" key="2">
    <source>
        <dbReference type="ARBA" id="ARBA00022737"/>
    </source>
</evidence>
<evidence type="ECO:0000256" key="1">
    <source>
        <dbReference type="ARBA" id="ARBA00004123"/>
    </source>
</evidence>
<dbReference type="PANTHER" id="PTHR47997:SF28">
    <property type="entry name" value="TRANSCRIPTION FACTOR MYB15-LIKE"/>
    <property type="match status" value="1"/>
</dbReference>
<dbReference type="PANTHER" id="PTHR47997">
    <property type="entry name" value="MYB DOMAIN PROTEIN 55"/>
    <property type="match status" value="1"/>
</dbReference>
<name>A0A067JAR8_JATCU</name>
<gene>
    <name evidence="10" type="ORF">JCGZ_21333</name>
</gene>
<dbReference type="PROSITE" id="PS50090">
    <property type="entry name" value="MYB_LIKE"/>
    <property type="match status" value="2"/>
</dbReference>
<keyword evidence="6" id="KW-0539">Nucleus</keyword>
<dbReference type="AlphaFoldDB" id="A0A067JAR8"/>
<proteinExistence type="predicted"/>
<evidence type="ECO:0000256" key="3">
    <source>
        <dbReference type="ARBA" id="ARBA00023015"/>
    </source>
</evidence>
<dbReference type="InterPro" id="IPR017930">
    <property type="entry name" value="Myb_dom"/>
</dbReference>
<evidence type="ECO:0000259" key="8">
    <source>
        <dbReference type="PROSITE" id="PS51294"/>
    </source>
</evidence>
<keyword evidence="11" id="KW-1185">Reference proteome</keyword>
<evidence type="ECO:0000313" key="11">
    <source>
        <dbReference type="Proteomes" id="UP000027138"/>
    </source>
</evidence>
<dbReference type="InterPro" id="IPR009057">
    <property type="entry name" value="Homeodomain-like_sf"/>
</dbReference>
<dbReference type="SUPFAM" id="SSF46689">
    <property type="entry name" value="Homeodomain-like"/>
    <property type="match status" value="1"/>
</dbReference>
<keyword evidence="5" id="KW-0804">Transcription</keyword>
<dbReference type="Pfam" id="PF00249">
    <property type="entry name" value="Myb_DNA-binding"/>
    <property type="match status" value="2"/>
</dbReference>
<feature type="domain" description="HTH myb-type" evidence="8">
    <location>
        <begin position="61"/>
        <end position="115"/>
    </location>
</feature>
<dbReference type="InterPro" id="IPR001005">
    <property type="entry name" value="SANT/Myb"/>
</dbReference>